<dbReference type="InterPro" id="IPR055508">
    <property type="entry name" value="DUF7081"/>
</dbReference>
<keyword evidence="4" id="KW-0862">Zinc</keyword>
<comment type="caution">
    <text evidence="10">The sequence shown here is derived from an EMBL/GenBank/DDBJ whole genome shotgun (WGS) entry which is preliminary data.</text>
</comment>
<dbReference type="Proteomes" id="UP001417504">
    <property type="component" value="Unassembled WGS sequence"/>
</dbReference>
<keyword evidence="5" id="KW-0539">Nucleus</keyword>
<protein>
    <recommendedName>
        <fullName evidence="12">Oberon PHD finger domain-containing protein</fullName>
    </recommendedName>
</protein>
<name>A0AAP0JPH9_9MAGN</name>
<evidence type="ECO:0000256" key="3">
    <source>
        <dbReference type="ARBA" id="ARBA00022771"/>
    </source>
</evidence>
<evidence type="ECO:0000259" key="7">
    <source>
        <dbReference type="Pfam" id="PF07227"/>
    </source>
</evidence>
<dbReference type="Pfam" id="PF07227">
    <property type="entry name" value="PHD_Oberon"/>
    <property type="match status" value="1"/>
</dbReference>
<evidence type="ECO:0000256" key="6">
    <source>
        <dbReference type="SAM" id="MobiDB-lite"/>
    </source>
</evidence>
<dbReference type="GO" id="GO:0008270">
    <property type="term" value="F:zinc ion binding"/>
    <property type="evidence" value="ECO:0007669"/>
    <property type="project" value="UniProtKB-KW"/>
</dbReference>
<feature type="region of interest" description="Disordered" evidence="6">
    <location>
        <begin position="332"/>
        <end position="356"/>
    </location>
</feature>
<evidence type="ECO:0000259" key="8">
    <source>
        <dbReference type="Pfam" id="PF23299"/>
    </source>
</evidence>
<evidence type="ECO:0000313" key="10">
    <source>
        <dbReference type="EMBL" id="KAK9137371.1"/>
    </source>
</evidence>
<dbReference type="PANTHER" id="PTHR33345">
    <property type="entry name" value="ADAPTER PROTEIN, PUTATIVE-RELATED"/>
    <property type="match status" value="1"/>
</dbReference>
<feature type="domain" description="Oberon-like PHD finger" evidence="7">
    <location>
        <begin position="167"/>
        <end position="289"/>
    </location>
</feature>
<keyword evidence="2" id="KW-0479">Metal-binding</keyword>
<evidence type="ECO:0000256" key="5">
    <source>
        <dbReference type="ARBA" id="ARBA00023242"/>
    </source>
</evidence>
<dbReference type="EMBL" id="JBBNAE010000003">
    <property type="protein sequence ID" value="KAK9137371.1"/>
    <property type="molecule type" value="Genomic_DNA"/>
</dbReference>
<keyword evidence="11" id="KW-1185">Reference proteome</keyword>
<organism evidence="10 11">
    <name type="scientific">Stephania japonica</name>
    <dbReference type="NCBI Taxonomy" id="461633"/>
    <lineage>
        <taxon>Eukaryota</taxon>
        <taxon>Viridiplantae</taxon>
        <taxon>Streptophyta</taxon>
        <taxon>Embryophyta</taxon>
        <taxon>Tracheophyta</taxon>
        <taxon>Spermatophyta</taxon>
        <taxon>Magnoliopsida</taxon>
        <taxon>Ranunculales</taxon>
        <taxon>Menispermaceae</taxon>
        <taxon>Menispermoideae</taxon>
        <taxon>Cissampelideae</taxon>
        <taxon>Stephania</taxon>
    </lineage>
</organism>
<evidence type="ECO:0000256" key="4">
    <source>
        <dbReference type="ARBA" id="ARBA00022833"/>
    </source>
</evidence>
<evidence type="ECO:0000259" key="9">
    <source>
        <dbReference type="Pfam" id="PF24590"/>
    </source>
</evidence>
<dbReference type="Pfam" id="PF23299">
    <property type="entry name" value="DUF7081"/>
    <property type="match status" value="1"/>
</dbReference>
<dbReference type="GO" id="GO:0005634">
    <property type="term" value="C:nucleus"/>
    <property type="evidence" value="ECO:0007669"/>
    <property type="project" value="UniProtKB-SubCell"/>
</dbReference>
<comment type="subcellular location">
    <subcellularLocation>
        <location evidence="1">Nucleus</location>
    </subcellularLocation>
</comment>
<accession>A0AAP0JPH9</accession>
<feature type="domain" description="DUF7615" evidence="9">
    <location>
        <begin position="381"/>
        <end position="489"/>
    </location>
</feature>
<dbReference type="Pfam" id="PF24590">
    <property type="entry name" value="DUF7615"/>
    <property type="match status" value="1"/>
</dbReference>
<reference evidence="10 11" key="1">
    <citation type="submission" date="2024-01" db="EMBL/GenBank/DDBJ databases">
        <title>Genome assemblies of Stephania.</title>
        <authorList>
            <person name="Yang L."/>
        </authorList>
    </citation>
    <scope>NUCLEOTIDE SEQUENCE [LARGE SCALE GENOMIC DNA]</scope>
    <source>
        <strain evidence="10">QJT</strain>
        <tissue evidence="10">Leaf</tissue>
    </source>
</reference>
<evidence type="ECO:0000256" key="1">
    <source>
        <dbReference type="ARBA" id="ARBA00004123"/>
    </source>
</evidence>
<dbReference type="PANTHER" id="PTHR33345:SF6">
    <property type="entry name" value="OS03G0747200 PROTEIN"/>
    <property type="match status" value="1"/>
</dbReference>
<feature type="domain" description="DUF7081" evidence="8">
    <location>
        <begin position="32"/>
        <end position="122"/>
    </location>
</feature>
<sequence>MNGGSESMDLGDLADSGSPVVGLNYNGLVLRPVEYSESGEGLPYAPVDWPNPGDVWKWTVGRRKTNEGFMVDRILSLPKRLCKPLAKKRFASKSAVKEFIKKEFPDADINAFFASFSWKIPSKDHFSGKDGIAVSIKPIKEESGSEPKWNSRNADCKIGNRTCKPYPHDRSNSLPAMDCNICCSEPGFCRGCCCILCCKTIDRECGGYTFIRCEARVNEHYICGHVAHLECAIRSHMAGTVGGSVGLDAEYYCRRCDMRTNLISHVSWILRICKRLDSRDEIEKTLSMGLSILQGSQQESATSMLKTIEVALEKLRNGACVQELWNVEDSHSAEFSDDTAPSGNNGLLPNARDDTKDSTTVHEFRNTFDRSQQPLYITSEHKIESLKLDDRISKVLHELRHSQEREYRTAEESLHAQKDYLLGLFQELDSERSELARCSSLAGDSNADAYLTSIMNKMNQIKREALILKDMEGVSKGFAKVPKGILKEHFGLEIED</sequence>
<evidence type="ECO:0000313" key="11">
    <source>
        <dbReference type="Proteomes" id="UP001417504"/>
    </source>
</evidence>
<evidence type="ECO:0000256" key="2">
    <source>
        <dbReference type="ARBA" id="ARBA00022723"/>
    </source>
</evidence>
<dbReference type="AlphaFoldDB" id="A0AAP0JPH9"/>
<dbReference type="InterPro" id="IPR056034">
    <property type="entry name" value="DUF7615"/>
</dbReference>
<keyword evidence="3" id="KW-0863">Zinc-finger</keyword>
<dbReference type="InterPro" id="IPR032881">
    <property type="entry name" value="Oberon-like_PHD"/>
</dbReference>
<proteinExistence type="predicted"/>
<gene>
    <name evidence="10" type="ORF">Sjap_007965</name>
</gene>
<evidence type="ECO:0008006" key="12">
    <source>
        <dbReference type="Google" id="ProtNLM"/>
    </source>
</evidence>